<evidence type="ECO:0000313" key="8">
    <source>
        <dbReference type="Proteomes" id="UP000325277"/>
    </source>
</evidence>
<evidence type="ECO:0000259" key="6">
    <source>
        <dbReference type="Pfam" id="PF14743"/>
    </source>
</evidence>
<protein>
    <submittedName>
        <fullName evidence="7">DNA ligase</fullName>
    </submittedName>
</protein>
<comment type="similarity">
    <text evidence="1">Belongs to the ATP-dependent DNA ligase family.</text>
</comment>
<dbReference type="InterPro" id="IPR029319">
    <property type="entry name" value="DNA_ligase_OB"/>
</dbReference>
<name>A0A5B9N687_9CAUD</name>
<feature type="domain" description="DNA ligase OB-like" evidence="6">
    <location>
        <begin position="268"/>
        <end position="336"/>
    </location>
</feature>
<dbReference type="EMBL" id="MK903280">
    <property type="protein sequence ID" value="QEG09747.1"/>
    <property type="molecule type" value="Genomic_DNA"/>
</dbReference>
<dbReference type="Pfam" id="PF14743">
    <property type="entry name" value="DNA_ligase_OB_2"/>
    <property type="match status" value="1"/>
</dbReference>
<dbReference type="PANTHER" id="PTHR47810:SF1">
    <property type="entry name" value="DNA LIGASE B"/>
    <property type="match status" value="1"/>
</dbReference>
<gene>
    <name evidence="7" type="ORF">CPT_Ponderosa_030</name>
</gene>
<proteinExistence type="inferred from homology"/>
<dbReference type="GO" id="GO:0006260">
    <property type="term" value="P:DNA replication"/>
    <property type="evidence" value="ECO:0007669"/>
    <property type="project" value="UniProtKB-KW"/>
</dbReference>
<dbReference type="SUPFAM" id="SSF50249">
    <property type="entry name" value="Nucleic acid-binding proteins"/>
    <property type="match status" value="1"/>
</dbReference>
<dbReference type="Gene3D" id="2.40.50.140">
    <property type="entry name" value="Nucleic acid-binding proteins"/>
    <property type="match status" value="1"/>
</dbReference>
<dbReference type="Gene3D" id="3.30.470.30">
    <property type="entry name" value="DNA ligase/mRNA capping enzyme"/>
    <property type="match status" value="1"/>
</dbReference>
<evidence type="ECO:0000256" key="5">
    <source>
        <dbReference type="ARBA" id="ARBA00023204"/>
    </source>
</evidence>
<dbReference type="Proteomes" id="UP000325277">
    <property type="component" value="Segment"/>
</dbReference>
<evidence type="ECO:0000256" key="3">
    <source>
        <dbReference type="ARBA" id="ARBA00022705"/>
    </source>
</evidence>
<evidence type="ECO:0000256" key="2">
    <source>
        <dbReference type="ARBA" id="ARBA00022598"/>
    </source>
</evidence>
<dbReference type="GO" id="GO:0006281">
    <property type="term" value="P:DNA repair"/>
    <property type="evidence" value="ECO:0007669"/>
    <property type="project" value="UniProtKB-KW"/>
</dbReference>
<evidence type="ECO:0000256" key="4">
    <source>
        <dbReference type="ARBA" id="ARBA00022763"/>
    </source>
</evidence>
<accession>A0A5B9N687</accession>
<dbReference type="SUPFAM" id="SSF56091">
    <property type="entry name" value="DNA ligase/mRNA capping enzyme, catalytic domain"/>
    <property type="match status" value="1"/>
</dbReference>
<keyword evidence="4" id="KW-0227">DNA damage</keyword>
<reference evidence="8" key="1">
    <citation type="submission" date="2019-05" db="EMBL/GenBank/DDBJ databases">
        <title>The Complete Genome of Stenotrophomonas maltophilia Podophage Ponderosa.</title>
        <authorList>
            <person name="Marquez A."/>
            <person name="Newkirk H."/>
            <person name="Moreland R."/>
            <person name="Gonzalez C."/>
            <person name="Liu M."/>
            <person name="Ramsey J."/>
        </authorList>
    </citation>
    <scope>NUCLEOTIDE SEQUENCE [LARGE SCALE GENOMIC DNA]</scope>
</reference>
<keyword evidence="5" id="KW-0234">DNA repair</keyword>
<dbReference type="PANTHER" id="PTHR47810">
    <property type="entry name" value="DNA LIGASE"/>
    <property type="match status" value="1"/>
</dbReference>
<keyword evidence="3" id="KW-0235">DNA replication</keyword>
<evidence type="ECO:0000256" key="1">
    <source>
        <dbReference type="ARBA" id="ARBA00007572"/>
    </source>
</evidence>
<keyword evidence="2 7" id="KW-0436">Ligase</keyword>
<dbReference type="InterPro" id="IPR050326">
    <property type="entry name" value="NAD_dep_DNA_ligaseB"/>
</dbReference>
<organism evidence="7 8">
    <name type="scientific">Stenotrophomonas phage Ponderosa</name>
    <dbReference type="NCBI Taxonomy" id="2591103"/>
    <lineage>
        <taxon>Viruses</taxon>
        <taxon>Duplodnaviria</taxon>
        <taxon>Heunggongvirae</taxon>
        <taxon>Uroviricota</taxon>
        <taxon>Caudoviricetes</taxon>
        <taxon>Autographivirales</taxon>
        <taxon>Autonotataviridae</taxon>
        <taxon>Gujervirinae</taxon>
        <taxon>Ponderosavirus</taxon>
        <taxon>Ponderosavirus ponderosa</taxon>
    </lineage>
</organism>
<keyword evidence="8" id="KW-1185">Reference proteome</keyword>
<evidence type="ECO:0000313" key="7">
    <source>
        <dbReference type="EMBL" id="QEG09747.1"/>
    </source>
</evidence>
<dbReference type="InterPro" id="IPR012340">
    <property type="entry name" value="NA-bd_OB-fold"/>
</dbReference>
<dbReference type="GO" id="GO:0016874">
    <property type="term" value="F:ligase activity"/>
    <property type="evidence" value="ECO:0007669"/>
    <property type="project" value="UniProtKB-KW"/>
</dbReference>
<sequence>MAKTKYITHTALDFDKYPKKKSFAEAIHRMIVQLKYDGCSAVVVHAPDSTIMYSRTGELITAFEHVCSSLITLPFDILAENIAAATQFDEEGNEVQVDIPEQRKYGVYIGELWNSDFAPSTISGFMNMTDAGKLERAAADRRKVQFVVYDFVTLDEWEAGESSVGYADRIGRILWMQGIYHPDEGGTFGEHKRPTTPPIWLSAYEGYLMEMQNATPMSLAEEACAAGRYDGIILRDEEGGWEQGARDERVLKVKPLLTVDVRVVGTEKGKGKYENTLGALICEYKGKRFTLSGMTDAQRDAWFNEPTLIVGKVVEVAAMSESVKGVLREPRFKRIREGADASQPE</sequence>
<dbReference type="CDD" id="cd08041">
    <property type="entry name" value="OBF_kDNA_ligase_like"/>
    <property type="match status" value="1"/>
</dbReference>